<feature type="region of interest" description="Disordered" evidence="1">
    <location>
        <begin position="1"/>
        <end position="26"/>
    </location>
</feature>
<organism evidence="2">
    <name type="scientific">Opuntia streptacantha</name>
    <name type="common">Prickly pear cactus</name>
    <name type="synonym">Opuntia cardona</name>
    <dbReference type="NCBI Taxonomy" id="393608"/>
    <lineage>
        <taxon>Eukaryota</taxon>
        <taxon>Viridiplantae</taxon>
        <taxon>Streptophyta</taxon>
        <taxon>Embryophyta</taxon>
        <taxon>Tracheophyta</taxon>
        <taxon>Spermatophyta</taxon>
        <taxon>Magnoliopsida</taxon>
        <taxon>eudicotyledons</taxon>
        <taxon>Gunneridae</taxon>
        <taxon>Pentapetalae</taxon>
        <taxon>Caryophyllales</taxon>
        <taxon>Cactineae</taxon>
        <taxon>Cactaceae</taxon>
        <taxon>Opuntioideae</taxon>
        <taxon>Opuntia</taxon>
    </lineage>
</organism>
<protein>
    <submittedName>
        <fullName evidence="2">Uncharacterized protein</fullName>
    </submittedName>
</protein>
<name>A0A7C9DV44_OPUST</name>
<evidence type="ECO:0000313" key="2">
    <source>
        <dbReference type="EMBL" id="MBA4652621.1"/>
    </source>
</evidence>
<dbReference type="AlphaFoldDB" id="A0A7C9DV44"/>
<accession>A0A7C9DV44</accession>
<evidence type="ECO:0000256" key="1">
    <source>
        <dbReference type="SAM" id="MobiDB-lite"/>
    </source>
</evidence>
<sequence>MPKGYQLSRPLMTSSNPRSQKRKRDPYLSENHSLFYPVLTVLESPFSICVGFSNERKHFFSFSKEKGFYRLVRLQNTNGTLYPTDLLVCNDDRPASHSP</sequence>
<dbReference type="EMBL" id="GISG01175206">
    <property type="protein sequence ID" value="MBA4652621.1"/>
    <property type="molecule type" value="Transcribed_RNA"/>
</dbReference>
<reference evidence="2" key="2">
    <citation type="submission" date="2020-07" db="EMBL/GenBank/DDBJ databases">
        <authorList>
            <person name="Vera ALvarez R."/>
            <person name="Arias-Moreno D.M."/>
            <person name="Jimenez-Jacinto V."/>
            <person name="Jimenez-Bremont J.F."/>
            <person name="Swaminathan K."/>
            <person name="Moose S.P."/>
            <person name="Guerrero-Gonzalez M.L."/>
            <person name="Marino-Ramirez L."/>
            <person name="Landsman D."/>
            <person name="Rodriguez-Kessler M."/>
            <person name="Delgado-Sanchez P."/>
        </authorList>
    </citation>
    <scope>NUCLEOTIDE SEQUENCE</scope>
    <source>
        <tissue evidence="2">Cladode</tissue>
    </source>
</reference>
<reference evidence="2" key="1">
    <citation type="journal article" date="2013" name="J. Plant Res.">
        <title>Effect of fungi and light on seed germination of three Opuntia species from semiarid lands of central Mexico.</title>
        <authorList>
            <person name="Delgado-Sanchez P."/>
            <person name="Jimenez-Bremont J.F."/>
            <person name="Guerrero-Gonzalez Mde L."/>
            <person name="Flores J."/>
        </authorList>
    </citation>
    <scope>NUCLEOTIDE SEQUENCE</scope>
    <source>
        <tissue evidence="2">Cladode</tissue>
    </source>
</reference>
<proteinExistence type="predicted"/>